<evidence type="ECO:0000313" key="2">
    <source>
        <dbReference type="EMBL" id="KAK0624366.1"/>
    </source>
</evidence>
<dbReference type="EMBL" id="JAULSU010000003">
    <property type="protein sequence ID" value="KAK0624366.1"/>
    <property type="molecule type" value="Genomic_DNA"/>
</dbReference>
<gene>
    <name evidence="2" type="ORF">B0T14DRAFT_517925</name>
</gene>
<proteinExistence type="predicted"/>
<dbReference type="AlphaFoldDB" id="A0AA40C3T7"/>
<feature type="region of interest" description="Disordered" evidence="1">
    <location>
        <begin position="1"/>
        <end position="67"/>
    </location>
</feature>
<sequence>MTANDNNLPAPRTPTTTHVNAGYQSSPINLVSPVETEPTIPNGPSALRQNKHGSPEPSRPAGRPSRC</sequence>
<accession>A0AA40C3T7</accession>
<protein>
    <submittedName>
        <fullName evidence="2">Uncharacterized protein</fullName>
    </submittedName>
</protein>
<reference evidence="2" key="1">
    <citation type="submission" date="2023-06" db="EMBL/GenBank/DDBJ databases">
        <title>Genome-scale phylogeny and comparative genomics of the fungal order Sordariales.</title>
        <authorList>
            <consortium name="Lawrence Berkeley National Laboratory"/>
            <person name="Hensen N."/>
            <person name="Bonometti L."/>
            <person name="Westerberg I."/>
            <person name="Brannstrom I.O."/>
            <person name="Guillou S."/>
            <person name="Cros-Aarteil S."/>
            <person name="Calhoun S."/>
            <person name="Haridas S."/>
            <person name="Kuo A."/>
            <person name="Mondo S."/>
            <person name="Pangilinan J."/>
            <person name="Riley R."/>
            <person name="Labutti K."/>
            <person name="Andreopoulos B."/>
            <person name="Lipzen A."/>
            <person name="Chen C."/>
            <person name="Yanf M."/>
            <person name="Daum C."/>
            <person name="Ng V."/>
            <person name="Clum A."/>
            <person name="Steindorff A."/>
            <person name="Ohm R."/>
            <person name="Martin F."/>
            <person name="Silar P."/>
            <person name="Natvig D."/>
            <person name="Lalanne C."/>
            <person name="Gautier V."/>
            <person name="Ament-Velasquez S.L."/>
            <person name="Kruys A."/>
            <person name="Hutchinson M.I."/>
            <person name="Powell A.J."/>
            <person name="Barry K."/>
            <person name="Miller A.N."/>
            <person name="Grigoriev I.V."/>
            <person name="Debuchy R."/>
            <person name="Gladieux P."/>
            <person name="Thoren M.H."/>
            <person name="Johannesson H."/>
        </authorList>
    </citation>
    <scope>NUCLEOTIDE SEQUENCE</scope>
    <source>
        <strain evidence="2">CBS 606.72</strain>
    </source>
</reference>
<keyword evidence="3" id="KW-1185">Reference proteome</keyword>
<comment type="caution">
    <text evidence="2">The sequence shown here is derived from an EMBL/GenBank/DDBJ whole genome shotgun (WGS) entry which is preliminary data.</text>
</comment>
<organism evidence="2 3">
    <name type="scientific">Immersiella caudata</name>
    <dbReference type="NCBI Taxonomy" id="314043"/>
    <lineage>
        <taxon>Eukaryota</taxon>
        <taxon>Fungi</taxon>
        <taxon>Dikarya</taxon>
        <taxon>Ascomycota</taxon>
        <taxon>Pezizomycotina</taxon>
        <taxon>Sordariomycetes</taxon>
        <taxon>Sordariomycetidae</taxon>
        <taxon>Sordariales</taxon>
        <taxon>Lasiosphaeriaceae</taxon>
        <taxon>Immersiella</taxon>
    </lineage>
</organism>
<name>A0AA40C3T7_9PEZI</name>
<feature type="compositionally biased region" description="Polar residues" evidence="1">
    <location>
        <begin position="1"/>
        <end position="29"/>
    </location>
</feature>
<evidence type="ECO:0000313" key="3">
    <source>
        <dbReference type="Proteomes" id="UP001175000"/>
    </source>
</evidence>
<evidence type="ECO:0000256" key="1">
    <source>
        <dbReference type="SAM" id="MobiDB-lite"/>
    </source>
</evidence>
<dbReference type="Proteomes" id="UP001175000">
    <property type="component" value="Unassembled WGS sequence"/>
</dbReference>